<feature type="transmembrane region" description="Helical" evidence="1">
    <location>
        <begin position="187"/>
        <end position="207"/>
    </location>
</feature>
<feature type="transmembrane region" description="Helical" evidence="1">
    <location>
        <begin position="154"/>
        <end position="175"/>
    </location>
</feature>
<name>W6SH88_9CLOT</name>
<feature type="transmembrane region" description="Helical" evidence="1">
    <location>
        <begin position="6"/>
        <end position="23"/>
    </location>
</feature>
<organism evidence="3 4">
    <name type="scientific">Clostridium bornimense</name>
    <dbReference type="NCBI Taxonomy" id="1216932"/>
    <lineage>
        <taxon>Bacteria</taxon>
        <taxon>Bacillati</taxon>
        <taxon>Bacillota</taxon>
        <taxon>Clostridia</taxon>
        <taxon>Eubacteriales</taxon>
        <taxon>Clostridiaceae</taxon>
        <taxon>Clostridium</taxon>
    </lineage>
</organism>
<dbReference type="InterPro" id="IPR032834">
    <property type="entry name" value="NatK-like_C"/>
</dbReference>
<dbReference type="InterPro" id="IPR036890">
    <property type="entry name" value="HATPase_C_sf"/>
</dbReference>
<dbReference type="Pfam" id="PF14501">
    <property type="entry name" value="HATPase_c_5"/>
    <property type="match status" value="1"/>
</dbReference>
<keyword evidence="4" id="KW-1185">Reference proteome</keyword>
<evidence type="ECO:0000259" key="2">
    <source>
        <dbReference type="Pfam" id="PF14501"/>
    </source>
</evidence>
<dbReference type="PANTHER" id="PTHR40448:SF1">
    <property type="entry name" value="TWO-COMPONENT SENSOR HISTIDINE KINASE"/>
    <property type="match status" value="1"/>
</dbReference>
<dbReference type="AlphaFoldDB" id="W6SH88"/>
<keyword evidence="1" id="KW-0472">Membrane</keyword>
<proteinExistence type="predicted"/>
<feature type="domain" description="Sensor histidine kinase NatK-like C-terminal" evidence="2">
    <location>
        <begin position="330"/>
        <end position="433"/>
    </location>
</feature>
<feature type="transmembrane region" description="Helical" evidence="1">
    <location>
        <begin position="116"/>
        <end position="134"/>
    </location>
</feature>
<evidence type="ECO:0000313" key="4">
    <source>
        <dbReference type="Proteomes" id="UP000019426"/>
    </source>
</evidence>
<protein>
    <submittedName>
        <fullName evidence="3">Accessory gene regulator protein C</fullName>
    </submittedName>
</protein>
<reference evidence="3 4" key="1">
    <citation type="submission" date="2013-11" db="EMBL/GenBank/DDBJ databases">
        <title>Complete genome sequence of Clostridum sp. M2/40.</title>
        <authorList>
            <person name="Wibberg D."/>
            <person name="Puehler A."/>
            <person name="Schlueter A."/>
        </authorList>
    </citation>
    <scope>NUCLEOTIDE SEQUENCE [LARGE SCALE GENOMIC DNA]</scope>
    <source>
        <strain evidence="4">M2/40</strain>
    </source>
</reference>
<dbReference type="Gene3D" id="3.30.565.10">
    <property type="entry name" value="Histidine kinase-like ATPase, C-terminal domain"/>
    <property type="match status" value="1"/>
</dbReference>
<keyword evidence="1" id="KW-0812">Transmembrane</keyword>
<dbReference type="SUPFAM" id="SSF55874">
    <property type="entry name" value="ATPase domain of HSP90 chaperone/DNA topoisomerase II/histidine kinase"/>
    <property type="match status" value="1"/>
</dbReference>
<dbReference type="eggNOG" id="COG3290">
    <property type="taxonomic scope" value="Bacteria"/>
</dbReference>
<dbReference type="GO" id="GO:0042802">
    <property type="term" value="F:identical protein binding"/>
    <property type="evidence" value="ECO:0007669"/>
    <property type="project" value="TreeGrafter"/>
</dbReference>
<dbReference type="PATRIC" id="fig|1216932.3.peg.1886"/>
<dbReference type="PANTHER" id="PTHR40448">
    <property type="entry name" value="TWO-COMPONENT SENSOR HISTIDINE KINASE"/>
    <property type="match status" value="1"/>
</dbReference>
<dbReference type="KEGG" id="clt:CM240_1887"/>
<dbReference type="OrthoDB" id="1656061at2"/>
<accession>W6SH88</accession>
<sequence length="437" mass="50097">MKLVVQVIASISLMYISLISLVPFKINKKYLMYTLFISLVAVVPLKLQVESLGIIVLTFIQIIFVYFHNRNIFTSVFFTLMAVVVMIISDYILSFLCLKLVHIEVARYDGYSLERYFFLYLITVIIILILSRMVKLTITKYWDVLTAKFDRSFAILMIAIVFLTLLIIYSNVILANKIGVGGTVIEFNNILFISYFVLLLVILFTMIKTITKEMEYRNKKEQLRNLQDYTNSLEEVYTDMRKFRHDYINILSSIVGYIEENNMNGLKNHFYKNIMPLGEGIKNNSFRIGLLKNIEVVELKGLLSSKIIRAQGKGIDVFVDISDKINNISMDIIDMVRVIGILLDNAIEAAEVCEKPIIKLGIIKKKQSILIVIINSCIENTPPVYKVFEKGFSTKGKGRGMGLSNVRDILNKSSNIFLDTTINNGEFIQKLEIENIK</sequence>
<dbReference type="Proteomes" id="UP000019426">
    <property type="component" value="Chromosome M2/40_rep1"/>
</dbReference>
<dbReference type="HOGENOM" id="CLU_046138_1_2_9"/>
<keyword evidence="1" id="KW-1133">Transmembrane helix</keyword>
<feature type="transmembrane region" description="Helical" evidence="1">
    <location>
        <begin position="76"/>
        <end position="96"/>
    </location>
</feature>
<evidence type="ECO:0000256" key="1">
    <source>
        <dbReference type="SAM" id="Phobius"/>
    </source>
</evidence>
<dbReference type="EMBL" id="HG917868">
    <property type="protein sequence ID" value="CDM69045.1"/>
    <property type="molecule type" value="Genomic_DNA"/>
</dbReference>
<dbReference type="RefSeq" id="WP_044038667.1">
    <property type="nucleotide sequence ID" value="NZ_HG917868.1"/>
</dbReference>
<evidence type="ECO:0000313" key="3">
    <source>
        <dbReference type="EMBL" id="CDM69045.1"/>
    </source>
</evidence>
<gene>
    <name evidence="3" type="ORF">CM240_1887</name>
</gene>
<dbReference type="STRING" id="1216932.CM240_1887"/>